<evidence type="ECO:0000256" key="2">
    <source>
        <dbReference type="SAM" id="SignalP"/>
    </source>
</evidence>
<feature type="compositionally biased region" description="Acidic residues" evidence="1">
    <location>
        <begin position="121"/>
        <end position="130"/>
    </location>
</feature>
<comment type="caution">
    <text evidence="3">The sequence shown here is derived from an EMBL/GenBank/DDBJ whole genome shotgun (WGS) entry which is preliminary data.</text>
</comment>
<reference evidence="3 4" key="1">
    <citation type="journal article" date="2022" name="Nat. Ecol. Evol.">
        <title>A masculinizing supergene underlies an exaggerated male reproductive morph in a spider.</title>
        <authorList>
            <person name="Hendrickx F."/>
            <person name="De Corte Z."/>
            <person name="Sonet G."/>
            <person name="Van Belleghem S.M."/>
            <person name="Kostlbacher S."/>
            <person name="Vangestel C."/>
        </authorList>
    </citation>
    <scope>NUCLEOTIDE SEQUENCE [LARGE SCALE GENOMIC DNA]</scope>
    <source>
        <strain evidence="3">W744_W776</strain>
    </source>
</reference>
<feature type="chain" id="PRO_5043910801" description="Salivary lipocalin" evidence="2">
    <location>
        <begin position="38"/>
        <end position="254"/>
    </location>
</feature>
<dbReference type="Proteomes" id="UP000827092">
    <property type="component" value="Unassembled WGS sequence"/>
</dbReference>
<dbReference type="AlphaFoldDB" id="A0AAV6THT0"/>
<keyword evidence="2" id="KW-0732">Signal</keyword>
<evidence type="ECO:0008006" key="5">
    <source>
        <dbReference type="Google" id="ProtNLM"/>
    </source>
</evidence>
<organism evidence="3 4">
    <name type="scientific">Oedothorax gibbosus</name>
    <dbReference type="NCBI Taxonomy" id="931172"/>
    <lineage>
        <taxon>Eukaryota</taxon>
        <taxon>Metazoa</taxon>
        <taxon>Ecdysozoa</taxon>
        <taxon>Arthropoda</taxon>
        <taxon>Chelicerata</taxon>
        <taxon>Arachnida</taxon>
        <taxon>Araneae</taxon>
        <taxon>Araneomorphae</taxon>
        <taxon>Entelegynae</taxon>
        <taxon>Araneoidea</taxon>
        <taxon>Linyphiidae</taxon>
        <taxon>Erigoninae</taxon>
        <taxon>Oedothorax</taxon>
    </lineage>
</organism>
<sequence length="254" mass="29379">TSFDFQRMAILRKLQTLKLLKLLLVHAAVSLLGRCSSLDEDVFVLEDRKHPEKKIILIETKTDEEPVNCVTLSNSKIYTLLNLQEKLFEICGGNAPPYLNNESVGKNQKKTNTRDEGSCNDSDDCDDQEEQSSMMQKKWGKTLYSRNKMVWQGKYRPKKQQPLGHPKDRTCVAEVTISATIRFRGGDATQFTNDSRFTSRRCFTKDYPLTDTCKTYRSFLKISCKEYERNSTVPKVYLWKTPKRYRKLPLPIVG</sequence>
<accession>A0AAV6THT0</accession>
<feature type="region of interest" description="Disordered" evidence="1">
    <location>
        <begin position="99"/>
        <end position="131"/>
    </location>
</feature>
<evidence type="ECO:0000313" key="3">
    <source>
        <dbReference type="EMBL" id="KAG8171450.1"/>
    </source>
</evidence>
<protein>
    <recommendedName>
        <fullName evidence="5">Salivary lipocalin</fullName>
    </recommendedName>
</protein>
<proteinExistence type="predicted"/>
<keyword evidence="4" id="KW-1185">Reference proteome</keyword>
<name>A0AAV6THT0_9ARAC</name>
<feature type="signal peptide" evidence="2">
    <location>
        <begin position="1"/>
        <end position="37"/>
    </location>
</feature>
<dbReference type="EMBL" id="JAFNEN010003963">
    <property type="protein sequence ID" value="KAG8171450.1"/>
    <property type="molecule type" value="Genomic_DNA"/>
</dbReference>
<gene>
    <name evidence="3" type="ORF">JTE90_027171</name>
</gene>
<evidence type="ECO:0000313" key="4">
    <source>
        <dbReference type="Proteomes" id="UP000827092"/>
    </source>
</evidence>
<feature type="non-terminal residue" evidence="3">
    <location>
        <position position="1"/>
    </location>
</feature>
<evidence type="ECO:0000256" key="1">
    <source>
        <dbReference type="SAM" id="MobiDB-lite"/>
    </source>
</evidence>